<evidence type="ECO:0000256" key="1">
    <source>
        <dbReference type="SAM" id="MobiDB-lite"/>
    </source>
</evidence>
<sequence length="128" mass="14330">MSPGGAGGVDFEPSRASKRNGFNKELQQNRSTNGVNWIFKYGKFLLLSTDSRRFPESHQNSEDNPPYTCGDITDASAYQSSDLGYDNLPELSLTPPQFSQAFGRSCEKNKAAGLIPEIFRMFIPQMRR</sequence>
<dbReference type="Proteomes" id="UP000054567">
    <property type="component" value="Unassembled WGS sequence"/>
</dbReference>
<evidence type="ECO:0000313" key="3">
    <source>
        <dbReference type="Proteomes" id="UP000054567"/>
    </source>
</evidence>
<protein>
    <submittedName>
        <fullName evidence="2">Uncharacterized protein</fullName>
    </submittedName>
</protein>
<reference evidence="2 3" key="1">
    <citation type="submission" date="2007-06" db="EMBL/GenBank/DDBJ databases">
        <title>The Genome Sequence of Coccidioides posadasii RMSCC_3488.</title>
        <authorList>
            <consortium name="Coccidioides Genome Resources Consortium"/>
            <consortium name="The Broad Institute Genome Sequencing Platform"/>
            <person name="Henn M.R."/>
            <person name="Sykes S."/>
            <person name="Young S."/>
            <person name="Jaffe D."/>
            <person name="Berlin A."/>
            <person name="Alvarez P."/>
            <person name="Butler J."/>
            <person name="Gnerre S."/>
            <person name="Grabherr M."/>
            <person name="Mauceli E."/>
            <person name="Brockman W."/>
            <person name="Kodira C."/>
            <person name="Alvarado L."/>
            <person name="Zeng Q."/>
            <person name="Crawford M."/>
            <person name="Antoine C."/>
            <person name="Devon K."/>
            <person name="Galgiani J."/>
            <person name="Orsborn K."/>
            <person name="Lewis M.L."/>
            <person name="Nusbaum C."/>
            <person name="Galagan J."/>
            <person name="Birren B."/>
        </authorList>
    </citation>
    <scope>NUCLEOTIDE SEQUENCE [LARGE SCALE GENOMIC DNA]</scope>
    <source>
        <strain evidence="2 3">RMSCC 3488</strain>
    </source>
</reference>
<feature type="region of interest" description="Disordered" evidence="1">
    <location>
        <begin position="1"/>
        <end position="27"/>
    </location>
</feature>
<dbReference type="AlphaFoldDB" id="A0A0J6IF48"/>
<feature type="region of interest" description="Disordered" evidence="1">
    <location>
        <begin position="54"/>
        <end position="73"/>
    </location>
</feature>
<gene>
    <name evidence="2" type="ORF">CPAG_06740</name>
</gene>
<dbReference type="VEuPathDB" id="FungiDB:CPAG_06740"/>
<organism evidence="2 3">
    <name type="scientific">Coccidioides posadasii RMSCC 3488</name>
    <dbReference type="NCBI Taxonomy" id="454284"/>
    <lineage>
        <taxon>Eukaryota</taxon>
        <taxon>Fungi</taxon>
        <taxon>Dikarya</taxon>
        <taxon>Ascomycota</taxon>
        <taxon>Pezizomycotina</taxon>
        <taxon>Eurotiomycetes</taxon>
        <taxon>Eurotiomycetidae</taxon>
        <taxon>Onygenales</taxon>
        <taxon>Onygenaceae</taxon>
        <taxon>Coccidioides</taxon>
    </lineage>
</organism>
<proteinExistence type="predicted"/>
<name>A0A0J6IF48_COCPO</name>
<reference evidence="3" key="2">
    <citation type="journal article" date="2009" name="Genome Res.">
        <title>Comparative genomic analyses of the human fungal pathogens Coccidioides and their relatives.</title>
        <authorList>
            <person name="Sharpton T.J."/>
            <person name="Stajich J.E."/>
            <person name="Rounsley S.D."/>
            <person name="Gardner M.J."/>
            <person name="Wortman J.R."/>
            <person name="Jordar V.S."/>
            <person name="Maiti R."/>
            <person name="Kodira C.D."/>
            <person name="Neafsey D.E."/>
            <person name="Zeng Q."/>
            <person name="Hung C.-Y."/>
            <person name="McMahan C."/>
            <person name="Muszewska A."/>
            <person name="Grynberg M."/>
            <person name="Mandel M.A."/>
            <person name="Kellner E.M."/>
            <person name="Barker B.M."/>
            <person name="Galgiani J.N."/>
            <person name="Orbach M.J."/>
            <person name="Kirkland T.N."/>
            <person name="Cole G.T."/>
            <person name="Henn M.R."/>
            <person name="Birren B.W."/>
            <person name="Taylor J.W."/>
        </authorList>
    </citation>
    <scope>NUCLEOTIDE SEQUENCE [LARGE SCALE GENOMIC DNA]</scope>
    <source>
        <strain evidence="3">RMSCC 3488</strain>
    </source>
</reference>
<dbReference type="EMBL" id="DS268112">
    <property type="protein sequence ID" value="KMM70427.1"/>
    <property type="molecule type" value="Genomic_DNA"/>
</dbReference>
<accession>A0A0J6IF48</accession>
<evidence type="ECO:0000313" key="2">
    <source>
        <dbReference type="EMBL" id="KMM70427.1"/>
    </source>
</evidence>
<reference evidence="3" key="3">
    <citation type="journal article" date="2010" name="Genome Res.">
        <title>Population genomic sequencing of Coccidioides fungi reveals recent hybridization and transposon control.</title>
        <authorList>
            <person name="Neafsey D.E."/>
            <person name="Barker B.M."/>
            <person name="Sharpton T.J."/>
            <person name="Stajich J.E."/>
            <person name="Park D.J."/>
            <person name="Whiston E."/>
            <person name="Hung C.-Y."/>
            <person name="McMahan C."/>
            <person name="White J."/>
            <person name="Sykes S."/>
            <person name="Heiman D."/>
            <person name="Young S."/>
            <person name="Zeng Q."/>
            <person name="Abouelleil A."/>
            <person name="Aftuck L."/>
            <person name="Bessette D."/>
            <person name="Brown A."/>
            <person name="FitzGerald M."/>
            <person name="Lui A."/>
            <person name="Macdonald J.P."/>
            <person name="Priest M."/>
            <person name="Orbach M.J."/>
            <person name="Galgiani J.N."/>
            <person name="Kirkland T.N."/>
            <person name="Cole G.T."/>
            <person name="Birren B.W."/>
            <person name="Henn M.R."/>
            <person name="Taylor J.W."/>
            <person name="Rounsley S.D."/>
        </authorList>
    </citation>
    <scope>NUCLEOTIDE SEQUENCE [LARGE SCALE GENOMIC DNA]</scope>
    <source>
        <strain evidence="3">RMSCC 3488</strain>
    </source>
</reference>